<keyword evidence="2" id="KW-1185">Reference proteome</keyword>
<comment type="caution">
    <text evidence="1">The sequence shown here is derived from an EMBL/GenBank/DDBJ whole genome shotgun (WGS) entry which is preliminary data.</text>
</comment>
<proteinExistence type="predicted"/>
<evidence type="ECO:0000313" key="2">
    <source>
        <dbReference type="Proteomes" id="UP000245533"/>
    </source>
</evidence>
<protein>
    <submittedName>
        <fullName evidence="1">Uncharacterized protein</fullName>
    </submittedName>
</protein>
<reference evidence="1 2" key="1">
    <citation type="submission" date="2018-05" db="EMBL/GenBank/DDBJ databases">
        <title>Rhodohalobacter halophilus gen. nov., sp. nov., a moderately halophilic member of the family Balneolaceae.</title>
        <authorList>
            <person name="Liu Z.-W."/>
        </authorList>
    </citation>
    <scope>NUCLEOTIDE SEQUENCE [LARGE SCALE GENOMIC DNA]</scope>
    <source>
        <strain evidence="1 2">8A47</strain>
    </source>
</reference>
<name>A0A316TW59_9BACT</name>
<evidence type="ECO:0000313" key="1">
    <source>
        <dbReference type="EMBL" id="PWN07425.1"/>
    </source>
</evidence>
<dbReference type="EMBL" id="QGGB01000003">
    <property type="protein sequence ID" value="PWN07425.1"/>
    <property type="molecule type" value="Genomic_DNA"/>
</dbReference>
<accession>A0A316TW59</accession>
<sequence>MRKAGENPFDQIRQDNKYKARCVAGTGAIHLAKAPNPIPNLRLFNDRAEACPFREWKQSPARIVKHL</sequence>
<gene>
    <name evidence="1" type="ORF">DDZ15_03945</name>
</gene>
<dbReference type="Proteomes" id="UP000245533">
    <property type="component" value="Unassembled WGS sequence"/>
</dbReference>
<dbReference type="AlphaFoldDB" id="A0A316TW59"/>
<organism evidence="1 2">
    <name type="scientific">Rhodohalobacter mucosus</name>
    <dbReference type="NCBI Taxonomy" id="2079485"/>
    <lineage>
        <taxon>Bacteria</taxon>
        <taxon>Pseudomonadati</taxon>
        <taxon>Balneolota</taxon>
        <taxon>Balneolia</taxon>
        <taxon>Balneolales</taxon>
        <taxon>Balneolaceae</taxon>
        <taxon>Rhodohalobacter</taxon>
    </lineage>
</organism>